<name>A0A060T590_BLAAD</name>
<dbReference type="AlphaFoldDB" id="A0A060T590"/>
<organism evidence="8">
    <name type="scientific">Blastobotrys adeninivorans</name>
    <name type="common">Yeast</name>
    <name type="synonym">Arxula adeninivorans</name>
    <dbReference type="NCBI Taxonomy" id="409370"/>
    <lineage>
        <taxon>Eukaryota</taxon>
        <taxon>Fungi</taxon>
        <taxon>Dikarya</taxon>
        <taxon>Ascomycota</taxon>
        <taxon>Saccharomycotina</taxon>
        <taxon>Dipodascomycetes</taxon>
        <taxon>Dipodascales</taxon>
        <taxon>Trichomonascaceae</taxon>
        <taxon>Blastobotrys</taxon>
    </lineage>
</organism>
<dbReference type="PANTHER" id="PTHR28605:SF1">
    <property type="entry name" value="CHROMOSOME TRANSMISSION FIDELITY FACTOR 8"/>
    <property type="match status" value="1"/>
</dbReference>
<evidence type="ECO:0000256" key="2">
    <source>
        <dbReference type="ARBA" id="ARBA00022705"/>
    </source>
</evidence>
<evidence type="ECO:0000256" key="1">
    <source>
        <dbReference type="ARBA" id="ARBA00004123"/>
    </source>
</evidence>
<dbReference type="GO" id="GO:0006260">
    <property type="term" value="P:DNA replication"/>
    <property type="evidence" value="ECO:0007669"/>
    <property type="project" value="UniProtKB-KW"/>
</dbReference>
<feature type="region of interest" description="Disordered" evidence="7">
    <location>
        <begin position="129"/>
        <end position="156"/>
    </location>
</feature>
<accession>A0A060T590</accession>
<comment type="subcellular location">
    <subcellularLocation>
        <location evidence="1">Nucleus</location>
    </subcellularLocation>
</comment>
<keyword evidence="5" id="KW-0131">Cell cycle</keyword>
<evidence type="ECO:0000256" key="6">
    <source>
        <dbReference type="ARBA" id="ARBA00038447"/>
    </source>
</evidence>
<dbReference type="GO" id="GO:0031390">
    <property type="term" value="C:Ctf18 RFC-like complex"/>
    <property type="evidence" value="ECO:0007669"/>
    <property type="project" value="InterPro"/>
</dbReference>
<keyword evidence="2" id="KW-0235">DNA replication</keyword>
<dbReference type="PANTHER" id="PTHR28605">
    <property type="entry name" value="CTF8, CHROMOSOME TRANSMISSION FIDELITY FACTOR 8 HOMOLOG (S. CEREVISIAE)"/>
    <property type="match status" value="1"/>
</dbReference>
<comment type="similarity">
    <text evidence="6">Belongs to the CTF8 family.</text>
</comment>
<dbReference type="EMBL" id="HG937692">
    <property type="protein sequence ID" value="CDP35989.1"/>
    <property type="molecule type" value="Genomic_DNA"/>
</dbReference>
<sequence length="196" mass="21426">MPVAHLSIKRRQNDAIEKPPIVKTPSGVALIEIQGTINVGSQPLTSSELHLSVNEDEQENGVQALEFEPSAYERTIGRFDFSRMDQTGEVVLDIGHHQRLRGKVVKLKNPLALLQMNPGVDREELEARAQEVGASQVHSQSQAQSKVPGSTQSADNVNESVDIPVLEIITHKISFTTRPEPIVYANSDVTMANSAS</sequence>
<reference evidence="8" key="2">
    <citation type="submission" date="2014-06" db="EMBL/GenBank/DDBJ databases">
        <title>The complete genome of Blastobotrys (Arxula) adeninivorans LS3 - a yeast of biotechnological interest.</title>
        <authorList>
            <person name="Kunze G."/>
            <person name="Gaillardin C."/>
            <person name="Czernicka M."/>
            <person name="Durrens P."/>
            <person name="Martin T."/>
            <person name="Boer E."/>
            <person name="Gabaldon T."/>
            <person name="Cruz J."/>
            <person name="Talla E."/>
            <person name="Marck C."/>
            <person name="Goffeau A."/>
            <person name="Barbe V."/>
            <person name="Baret P."/>
            <person name="Baronian K."/>
            <person name="Beier S."/>
            <person name="Bleykasten C."/>
            <person name="Bode R."/>
            <person name="Casaregola S."/>
            <person name="Despons L."/>
            <person name="Fairhead C."/>
            <person name="Giersberg M."/>
            <person name="Gierski P."/>
            <person name="Hahnel U."/>
            <person name="Hartmann A."/>
            <person name="Jankowska D."/>
            <person name="Jubin C."/>
            <person name="Jung P."/>
            <person name="Lafontaine I."/>
            <person name="Leh-Louis V."/>
            <person name="Lemaire M."/>
            <person name="Marcet-Houben M."/>
            <person name="Mascher M."/>
            <person name="Morel G."/>
            <person name="Richard G.-F."/>
            <person name="Riechen J."/>
            <person name="Sacerdot C."/>
            <person name="Sarkar A."/>
            <person name="Savel G."/>
            <person name="Schacherer J."/>
            <person name="Sherman D."/>
            <person name="Straub M.-L."/>
            <person name="Stein N."/>
            <person name="Thierry A."/>
            <person name="Trautwein-Schult A."/>
            <person name="Westhof E."/>
            <person name="Worch S."/>
            <person name="Dujon B."/>
            <person name="Souciet J.-L."/>
            <person name="Wincker P."/>
            <person name="Scholz U."/>
            <person name="Neuveglise N."/>
        </authorList>
    </citation>
    <scope>NUCLEOTIDE SEQUENCE</scope>
    <source>
        <strain evidence="8">LS3</strain>
    </source>
</reference>
<reference evidence="8" key="1">
    <citation type="submission" date="2014-02" db="EMBL/GenBank/DDBJ databases">
        <authorList>
            <person name="Genoscope - CEA"/>
        </authorList>
    </citation>
    <scope>NUCLEOTIDE SEQUENCE</scope>
    <source>
        <strain evidence="8">LS3</strain>
    </source>
</reference>
<evidence type="ECO:0000313" key="8">
    <source>
        <dbReference type="EMBL" id="CDP35989.1"/>
    </source>
</evidence>
<keyword evidence="3" id="KW-0238">DNA-binding</keyword>
<evidence type="ECO:0000256" key="3">
    <source>
        <dbReference type="ARBA" id="ARBA00023125"/>
    </source>
</evidence>
<evidence type="ECO:0000256" key="7">
    <source>
        <dbReference type="SAM" id="MobiDB-lite"/>
    </source>
</evidence>
<proteinExistence type="inferred from homology"/>
<feature type="compositionally biased region" description="Low complexity" evidence="7">
    <location>
        <begin position="134"/>
        <end position="145"/>
    </location>
</feature>
<dbReference type="InterPro" id="IPR018607">
    <property type="entry name" value="Ctf8"/>
</dbReference>
<feature type="compositionally biased region" description="Polar residues" evidence="7">
    <location>
        <begin position="147"/>
        <end position="156"/>
    </location>
</feature>
<evidence type="ECO:0000256" key="4">
    <source>
        <dbReference type="ARBA" id="ARBA00023242"/>
    </source>
</evidence>
<gene>
    <name evidence="8" type="ORF">GNLVRS02_ARAD1B02772g</name>
</gene>
<evidence type="ECO:0000256" key="5">
    <source>
        <dbReference type="ARBA" id="ARBA00023306"/>
    </source>
</evidence>
<protein>
    <submittedName>
        <fullName evidence="8">ARAD1B02772p</fullName>
    </submittedName>
</protein>
<dbReference type="GO" id="GO:0003677">
    <property type="term" value="F:DNA binding"/>
    <property type="evidence" value="ECO:0007669"/>
    <property type="project" value="UniProtKB-KW"/>
</dbReference>
<dbReference type="PhylomeDB" id="A0A060T590"/>
<dbReference type="Pfam" id="PF09696">
    <property type="entry name" value="Ctf8"/>
    <property type="match status" value="1"/>
</dbReference>
<dbReference type="GO" id="GO:0007064">
    <property type="term" value="P:mitotic sister chromatid cohesion"/>
    <property type="evidence" value="ECO:0007669"/>
    <property type="project" value="InterPro"/>
</dbReference>
<keyword evidence="4" id="KW-0539">Nucleus</keyword>